<feature type="compositionally biased region" description="Low complexity" evidence="2">
    <location>
        <begin position="24"/>
        <end position="34"/>
    </location>
</feature>
<evidence type="ECO:0000256" key="1">
    <source>
        <dbReference type="ARBA" id="ARBA00022801"/>
    </source>
</evidence>
<dbReference type="PANTHER" id="PTHR47572:SF4">
    <property type="entry name" value="LACTONASE DRP35"/>
    <property type="match status" value="1"/>
</dbReference>
<sequence>MRSRRLAFVFAVLPFAFYAYACSSDDSTSPSSDDAGGGSETGTTGEEDSSTPGEKDSSTPGDKDSSTPNDSGTDAADAGDGGDGGDAGDGGLDFCVGNPLLADGGIVTGGYMVDASAPRQIFVETFLASSFIDGPQWIEANGGQLVFSQVYGVPRATYTTGIDGGTPVLFRQTPNDNVLPIGNAFAADGGVLTTYSASGGAAGIARTQPNKTANSTVPVAPATNPNDLVVGPKGDVYFTDPKFQTDNAGAGSGVYRIAPDGGVAAIDTYDQNNVQRMNGIALSPDNKTLYVSNTETKQILKYAVATDGTVAKPGTPVVTGTVDLPDGIAVDDAENIWVAEAHSTFGTQSGRVEVFTKAGVKLAEIPFPTQRPTSVAFGGADNKTVFVTTERAIYVLATRCPGVR</sequence>
<dbReference type="InterPro" id="IPR011042">
    <property type="entry name" value="6-blade_b-propeller_TolB-like"/>
</dbReference>
<feature type="signal peptide" evidence="3">
    <location>
        <begin position="1"/>
        <end position="21"/>
    </location>
</feature>
<dbReference type="RefSeq" id="WP_146652846.1">
    <property type="nucleotide sequence ID" value="NZ_CP012333.1"/>
</dbReference>
<keyword evidence="6" id="KW-1185">Reference proteome</keyword>
<dbReference type="STRING" id="1391654.AKJ09_08483"/>
<evidence type="ECO:0000313" key="6">
    <source>
        <dbReference type="Proteomes" id="UP000064967"/>
    </source>
</evidence>
<dbReference type="GO" id="GO:0016787">
    <property type="term" value="F:hydrolase activity"/>
    <property type="evidence" value="ECO:0007669"/>
    <property type="project" value="UniProtKB-KW"/>
</dbReference>
<dbReference type="KEGG" id="llu:AKJ09_08483"/>
<organism evidence="5 6">
    <name type="scientific">Labilithrix luteola</name>
    <dbReference type="NCBI Taxonomy" id="1391654"/>
    <lineage>
        <taxon>Bacteria</taxon>
        <taxon>Pseudomonadati</taxon>
        <taxon>Myxococcota</taxon>
        <taxon>Polyangia</taxon>
        <taxon>Polyangiales</taxon>
        <taxon>Labilitrichaceae</taxon>
        <taxon>Labilithrix</taxon>
    </lineage>
</organism>
<dbReference type="InterPro" id="IPR013658">
    <property type="entry name" value="SGL"/>
</dbReference>
<dbReference type="Proteomes" id="UP000064967">
    <property type="component" value="Chromosome"/>
</dbReference>
<dbReference type="SUPFAM" id="SSF63829">
    <property type="entry name" value="Calcium-dependent phosphotriesterase"/>
    <property type="match status" value="1"/>
</dbReference>
<dbReference type="InterPro" id="IPR051262">
    <property type="entry name" value="SMP-30/CGR1_Lactonase"/>
</dbReference>
<dbReference type="AlphaFoldDB" id="A0A0K1Q8T8"/>
<keyword evidence="3" id="KW-0732">Signal</keyword>
<dbReference type="EMBL" id="CP012333">
    <property type="protein sequence ID" value="AKV01820.1"/>
    <property type="molecule type" value="Genomic_DNA"/>
</dbReference>
<name>A0A0K1Q8T8_9BACT</name>
<evidence type="ECO:0000256" key="3">
    <source>
        <dbReference type="SAM" id="SignalP"/>
    </source>
</evidence>
<reference evidence="5 6" key="1">
    <citation type="submission" date="2015-08" db="EMBL/GenBank/DDBJ databases">
        <authorList>
            <person name="Babu N.S."/>
            <person name="Beckwith C.J."/>
            <person name="Beseler K.G."/>
            <person name="Brison A."/>
            <person name="Carone J.V."/>
            <person name="Caskin T.P."/>
            <person name="Diamond M."/>
            <person name="Durham M.E."/>
            <person name="Foxe J.M."/>
            <person name="Go M."/>
            <person name="Henderson B.A."/>
            <person name="Jones I.B."/>
            <person name="McGettigan J.A."/>
            <person name="Micheletti S.J."/>
            <person name="Nasrallah M.E."/>
            <person name="Ortiz D."/>
            <person name="Piller C.R."/>
            <person name="Privatt S.R."/>
            <person name="Schneider S.L."/>
            <person name="Sharp S."/>
            <person name="Smith T.C."/>
            <person name="Stanton J.D."/>
            <person name="Ullery H.E."/>
            <person name="Wilson R.J."/>
            <person name="Serrano M.G."/>
            <person name="Buck G."/>
            <person name="Lee V."/>
            <person name="Wang Y."/>
            <person name="Carvalho R."/>
            <person name="Voegtly L."/>
            <person name="Shi R."/>
            <person name="Duckworth R."/>
            <person name="Johnson A."/>
            <person name="Loviza R."/>
            <person name="Walstead R."/>
            <person name="Shah Z."/>
            <person name="Kiflezghi M."/>
            <person name="Wade K."/>
            <person name="Ball S.L."/>
            <person name="Bradley K.W."/>
            <person name="Asai D.J."/>
            <person name="Bowman C.A."/>
            <person name="Russell D.A."/>
            <person name="Pope W.H."/>
            <person name="Jacobs-Sera D."/>
            <person name="Hendrix R.W."/>
            <person name="Hatfull G.F."/>
        </authorList>
    </citation>
    <scope>NUCLEOTIDE SEQUENCE [LARGE SCALE GENOMIC DNA]</scope>
    <source>
        <strain evidence="5 6">DSM 27648</strain>
    </source>
</reference>
<proteinExistence type="predicted"/>
<evidence type="ECO:0000256" key="2">
    <source>
        <dbReference type="SAM" id="MobiDB-lite"/>
    </source>
</evidence>
<keyword evidence="1" id="KW-0378">Hydrolase</keyword>
<evidence type="ECO:0000259" key="4">
    <source>
        <dbReference type="Pfam" id="PF08450"/>
    </source>
</evidence>
<evidence type="ECO:0000313" key="5">
    <source>
        <dbReference type="EMBL" id="AKV01820.1"/>
    </source>
</evidence>
<dbReference type="OrthoDB" id="241638at2"/>
<dbReference type="Gene3D" id="2.120.10.30">
    <property type="entry name" value="TolB, C-terminal domain"/>
    <property type="match status" value="1"/>
</dbReference>
<protein>
    <submittedName>
        <fullName evidence="5">Gluconolactonase</fullName>
    </submittedName>
</protein>
<accession>A0A0K1Q8T8</accession>
<gene>
    <name evidence="5" type="ORF">AKJ09_08483</name>
</gene>
<feature type="domain" description="SMP-30/Gluconolactonase/LRE-like region" evidence="4">
    <location>
        <begin position="134"/>
        <end position="390"/>
    </location>
</feature>
<dbReference type="PANTHER" id="PTHR47572">
    <property type="entry name" value="LIPOPROTEIN-RELATED"/>
    <property type="match status" value="1"/>
</dbReference>
<feature type="region of interest" description="Disordered" evidence="2">
    <location>
        <begin position="24"/>
        <end position="86"/>
    </location>
</feature>
<dbReference type="Pfam" id="PF08450">
    <property type="entry name" value="SGL"/>
    <property type="match status" value="1"/>
</dbReference>
<feature type="compositionally biased region" description="Basic and acidic residues" evidence="2">
    <location>
        <begin position="53"/>
        <end position="65"/>
    </location>
</feature>
<feature type="chain" id="PRO_5005466807" evidence="3">
    <location>
        <begin position="22"/>
        <end position="404"/>
    </location>
</feature>